<dbReference type="GO" id="GO:0016020">
    <property type="term" value="C:membrane"/>
    <property type="evidence" value="ECO:0007669"/>
    <property type="project" value="InterPro"/>
</dbReference>
<feature type="transmembrane region" description="Helical" evidence="4">
    <location>
        <begin position="125"/>
        <end position="144"/>
    </location>
</feature>
<dbReference type="InterPro" id="IPR050327">
    <property type="entry name" value="Proton-linked_MCT"/>
</dbReference>
<keyword evidence="7" id="KW-1185">Reference proteome</keyword>
<accession>A0A511B0V2</accession>
<dbReference type="PANTHER" id="PTHR11360:SF304">
    <property type="entry name" value="MFS DOMAIN-CONTAINING PROTEIN"/>
    <property type="match status" value="1"/>
</dbReference>
<dbReference type="Proteomes" id="UP000321230">
    <property type="component" value="Unassembled WGS sequence"/>
</dbReference>
<feature type="transmembrane region" description="Helical" evidence="4">
    <location>
        <begin position="274"/>
        <end position="291"/>
    </location>
</feature>
<dbReference type="InterPro" id="IPR026355">
    <property type="entry name" value="Oxa/Form_antiport"/>
</dbReference>
<evidence type="ECO:0000313" key="6">
    <source>
        <dbReference type="EMBL" id="GEK94085.1"/>
    </source>
</evidence>
<feature type="transmembrane region" description="Helical" evidence="4">
    <location>
        <begin position="297"/>
        <end position="321"/>
    </location>
</feature>
<feature type="transmembrane region" description="Helical" evidence="4">
    <location>
        <begin position="333"/>
        <end position="354"/>
    </location>
</feature>
<evidence type="ECO:0000256" key="2">
    <source>
        <dbReference type="ARBA" id="ARBA00022989"/>
    </source>
</evidence>
<proteinExistence type="predicted"/>
<comment type="caution">
    <text evidence="6">The sequence shown here is derived from an EMBL/GenBank/DDBJ whole genome shotgun (WGS) entry which is preliminary data.</text>
</comment>
<feature type="transmembrane region" description="Helical" evidence="4">
    <location>
        <begin position="360"/>
        <end position="383"/>
    </location>
</feature>
<feature type="domain" description="Major facilitator superfamily (MFS) profile" evidence="5">
    <location>
        <begin position="1"/>
        <end position="396"/>
    </location>
</feature>
<evidence type="ECO:0000259" key="5">
    <source>
        <dbReference type="PROSITE" id="PS50850"/>
    </source>
</evidence>
<dbReference type="GO" id="GO:0019531">
    <property type="term" value="F:oxalate transmembrane transporter activity"/>
    <property type="evidence" value="ECO:0007669"/>
    <property type="project" value="InterPro"/>
</dbReference>
<feature type="transmembrane region" description="Helical" evidence="4">
    <location>
        <begin position="29"/>
        <end position="53"/>
    </location>
</feature>
<evidence type="ECO:0000256" key="3">
    <source>
        <dbReference type="ARBA" id="ARBA00023136"/>
    </source>
</evidence>
<protein>
    <submittedName>
        <fullName evidence="6">Oxalate/formate MFS antiporter</fullName>
    </submittedName>
</protein>
<dbReference type="Pfam" id="PF07690">
    <property type="entry name" value="MFS_1"/>
    <property type="match status" value="2"/>
</dbReference>
<dbReference type="PROSITE" id="PS50850">
    <property type="entry name" value="MFS"/>
    <property type="match status" value="1"/>
</dbReference>
<organism evidence="6 7">
    <name type="scientific">Gluconobacter wancherniae NBRC 103581</name>
    <dbReference type="NCBI Taxonomy" id="656744"/>
    <lineage>
        <taxon>Bacteria</taxon>
        <taxon>Pseudomonadati</taxon>
        <taxon>Pseudomonadota</taxon>
        <taxon>Alphaproteobacteria</taxon>
        <taxon>Acetobacterales</taxon>
        <taxon>Acetobacteraceae</taxon>
        <taxon>Gluconobacter</taxon>
    </lineage>
</organism>
<feature type="transmembrane region" description="Helical" evidence="4">
    <location>
        <begin position="232"/>
        <end position="253"/>
    </location>
</feature>
<dbReference type="InterPro" id="IPR011701">
    <property type="entry name" value="MFS"/>
</dbReference>
<feature type="transmembrane region" description="Helical" evidence="4">
    <location>
        <begin position="91"/>
        <end position="113"/>
    </location>
</feature>
<evidence type="ECO:0000313" key="7">
    <source>
        <dbReference type="Proteomes" id="UP000321230"/>
    </source>
</evidence>
<keyword evidence="1 4" id="KW-0812">Transmembrane</keyword>
<evidence type="ECO:0000256" key="4">
    <source>
        <dbReference type="SAM" id="Phobius"/>
    </source>
</evidence>
<dbReference type="NCBIfam" id="TIGR04259">
    <property type="entry name" value="oxa_formateAnti"/>
    <property type="match status" value="1"/>
</dbReference>
<dbReference type="CDD" id="cd17353">
    <property type="entry name" value="MFS_OFA_like"/>
    <property type="match status" value="1"/>
</dbReference>
<dbReference type="SUPFAM" id="SSF103473">
    <property type="entry name" value="MFS general substrate transporter"/>
    <property type="match status" value="1"/>
</dbReference>
<dbReference type="EMBL" id="BJUZ01000002">
    <property type="protein sequence ID" value="GEK94085.1"/>
    <property type="molecule type" value="Genomic_DNA"/>
</dbReference>
<feature type="transmembrane region" description="Helical" evidence="4">
    <location>
        <begin position="156"/>
        <end position="176"/>
    </location>
</feature>
<name>A0A511B0V2_9PROT</name>
<dbReference type="InterPro" id="IPR020846">
    <property type="entry name" value="MFS_dom"/>
</dbReference>
<feature type="transmembrane region" description="Helical" evidence="4">
    <location>
        <begin position="201"/>
        <end position="220"/>
    </location>
</feature>
<sequence length="398" mass="42392">MAAALVCMAAISSPQYVWTLLTPALKADFPVSAAALQVTFSLLIVLQTLFSPIQGWISQRISPRLLISAGIVLTGLSWVCASWAQTLTGLYLTYGVLGGVGTGIVYVGVISLLMQWFPERRGMAAGLGASGYGMGAMLTTFPIAHSLSHTGWRHTVLVFGIGIAIAGLCASTMLRVPTGNTLPSQQPEIGTPTGEVVRTPLFWLMFFMMATMATSGLMVTSQLAQIALDFGVAHLTVLGAAALPLAMTLDRIANGFTRPMFGWISDVVGRERTMAIAFSLEAIAMTCWVLLAHHPVAFVLLSGMVFLGWGEIFSLFPATLTDTFGSRDASRNYGILYMAQGVGAVIGGPLAAMLHHTSGSWYPVFGCAIAGDLLTAFLAITVLRPMRQRFITPQPKIL</sequence>
<dbReference type="PANTHER" id="PTHR11360">
    <property type="entry name" value="MONOCARBOXYLATE TRANSPORTER"/>
    <property type="match status" value="1"/>
</dbReference>
<keyword evidence="2 4" id="KW-1133">Transmembrane helix</keyword>
<keyword evidence="3 4" id="KW-0472">Membrane</keyword>
<dbReference type="InterPro" id="IPR036259">
    <property type="entry name" value="MFS_trans_sf"/>
</dbReference>
<reference evidence="6 7" key="1">
    <citation type="submission" date="2019-07" db="EMBL/GenBank/DDBJ databases">
        <title>Whole genome shotgun sequence of Gluconobacter wancherniae NBRC 103581.</title>
        <authorList>
            <person name="Hosoyama A."/>
            <person name="Uohara A."/>
            <person name="Ohji S."/>
            <person name="Ichikawa N."/>
        </authorList>
    </citation>
    <scope>NUCLEOTIDE SEQUENCE [LARGE SCALE GENOMIC DNA]</scope>
    <source>
        <strain evidence="6 7">NBRC 103581</strain>
    </source>
</reference>
<gene>
    <name evidence="6" type="ORF">GWA01_18550</name>
</gene>
<dbReference type="Gene3D" id="1.20.1250.20">
    <property type="entry name" value="MFS general substrate transporter like domains"/>
    <property type="match status" value="2"/>
</dbReference>
<feature type="transmembrane region" description="Helical" evidence="4">
    <location>
        <begin position="65"/>
        <end position="85"/>
    </location>
</feature>
<evidence type="ECO:0000256" key="1">
    <source>
        <dbReference type="ARBA" id="ARBA00022692"/>
    </source>
</evidence>
<dbReference type="AlphaFoldDB" id="A0A511B0V2"/>